<gene>
    <name evidence="2" type="ORF">GGR88_002359</name>
</gene>
<evidence type="ECO:0000259" key="1">
    <source>
        <dbReference type="Pfam" id="PF02602"/>
    </source>
</evidence>
<comment type="caution">
    <text evidence="2">The sequence shown here is derived from an EMBL/GenBank/DDBJ whole genome shotgun (WGS) entry which is preliminary data.</text>
</comment>
<organism evidence="2 3">
    <name type="scientific">Sphingomonas jejuensis</name>
    <dbReference type="NCBI Taxonomy" id="904715"/>
    <lineage>
        <taxon>Bacteria</taxon>
        <taxon>Pseudomonadati</taxon>
        <taxon>Pseudomonadota</taxon>
        <taxon>Alphaproteobacteria</taxon>
        <taxon>Sphingomonadales</taxon>
        <taxon>Sphingomonadaceae</taxon>
        <taxon>Sphingomonas</taxon>
    </lineage>
</organism>
<evidence type="ECO:0000313" key="2">
    <source>
        <dbReference type="EMBL" id="NJC34845.1"/>
    </source>
</evidence>
<dbReference type="GO" id="GO:0004852">
    <property type="term" value="F:uroporphyrinogen-III synthase activity"/>
    <property type="evidence" value="ECO:0007669"/>
    <property type="project" value="UniProtKB-EC"/>
</dbReference>
<dbReference type="EMBL" id="JAATJE010000002">
    <property type="protein sequence ID" value="NJC34845.1"/>
    <property type="molecule type" value="Genomic_DNA"/>
</dbReference>
<name>A0ABX0XNN0_9SPHN</name>
<dbReference type="SUPFAM" id="SSF69618">
    <property type="entry name" value="HemD-like"/>
    <property type="match status" value="1"/>
</dbReference>
<feature type="domain" description="Tetrapyrrole biosynthesis uroporphyrinogen III synthase" evidence="1">
    <location>
        <begin position="14"/>
        <end position="215"/>
    </location>
</feature>
<keyword evidence="3" id="KW-1185">Reference proteome</keyword>
<accession>A0ABX0XNN0</accession>
<reference evidence="2 3" key="1">
    <citation type="submission" date="2020-03" db="EMBL/GenBank/DDBJ databases">
        <title>Genomic Encyclopedia of Type Strains, Phase IV (KMG-IV): sequencing the most valuable type-strain genomes for metagenomic binning, comparative biology and taxonomic classification.</title>
        <authorList>
            <person name="Goeker M."/>
        </authorList>
    </citation>
    <scope>NUCLEOTIDE SEQUENCE [LARGE SCALE GENOMIC DNA]</scope>
    <source>
        <strain evidence="2 3">DSM 27651</strain>
    </source>
</reference>
<dbReference type="RefSeq" id="WP_167955197.1">
    <property type="nucleotide sequence ID" value="NZ_JAATJE010000002.1"/>
</dbReference>
<dbReference type="InterPro" id="IPR003754">
    <property type="entry name" value="4pyrrol_synth_uPrphyn_synth"/>
</dbReference>
<protein>
    <submittedName>
        <fullName evidence="2">Uroporphyrinogen-III synthase</fullName>
        <ecNumber evidence="2">4.2.1.75</ecNumber>
    </submittedName>
</protein>
<dbReference type="Pfam" id="PF02602">
    <property type="entry name" value="HEM4"/>
    <property type="match status" value="1"/>
</dbReference>
<dbReference type="Proteomes" id="UP000734218">
    <property type="component" value="Unassembled WGS sequence"/>
</dbReference>
<dbReference type="Gene3D" id="3.40.50.10090">
    <property type="match status" value="1"/>
</dbReference>
<keyword evidence="2" id="KW-0456">Lyase</keyword>
<proteinExistence type="predicted"/>
<sequence>MTPILVLRPQPGADATAARIRARGLPVVVTPLFARVPLAWTPPPPDAVDHLLVTSAAVFDHGGAGLAAFRQLPLVAVGGATAAAARAAGFTHVAFMEGGDVHAAAALLARRGARRVLHLAGADRMEADVPDATVMPIAVYASRPAPPPDSFTRALVGPAIALVHSARAGARLGALVTDRDHLSIVAISAAAARAAGDGWRAVSVAAAPTDAAMVEQAAALVHAG</sequence>
<dbReference type="InterPro" id="IPR036108">
    <property type="entry name" value="4pyrrol_syn_uPrphyn_synt_sf"/>
</dbReference>
<evidence type="ECO:0000313" key="3">
    <source>
        <dbReference type="Proteomes" id="UP000734218"/>
    </source>
</evidence>
<dbReference type="EC" id="4.2.1.75" evidence="2"/>